<evidence type="ECO:0000313" key="11">
    <source>
        <dbReference type="EMBL" id="ADN76411.1"/>
    </source>
</evidence>
<dbReference type="EMBL" id="CP002209">
    <property type="protein sequence ID" value="ADN76411.1"/>
    <property type="molecule type" value="Genomic_DNA"/>
</dbReference>
<evidence type="ECO:0000313" key="12">
    <source>
        <dbReference type="Proteomes" id="UP000006683"/>
    </source>
</evidence>
<dbReference type="SUPFAM" id="SSF103481">
    <property type="entry name" value="Multidrug resistance efflux transporter EmrE"/>
    <property type="match status" value="1"/>
</dbReference>
<dbReference type="eggNOG" id="COG2076">
    <property type="taxonomic scope" value="Bacteria"/>
</dbReference>
<dbReference type="GO" id="GO:0031460">
    <property type="term" value="P:glycine betaine transport"/>
    <property type="evidence" value="ECO:0007669"/>
    <property type="project" value="TreeGrafter"/>
</dbReference>
<name>E1SVT0_FERBD</name>
<evidence type="ECO:0000256" key="6">
    <source>
        <dbReference type="ARBA" id="ARBA00022692"/>
    </source>
</evidence>
<evidence type="ECO:0000256" key="2">
    <source>
        <dbReference type="ARBA" id="ARBA00011359"/>
    </source>
</evidence>
<comment type="similarity">
    <text evidence="9">Belongs to the drug/metabolite transporter (DMT) superfamily. Small multidrug resistance (SMR) (TC 2.A.7.1) family.</text>
</comment>
<keyword evidence="4" id="KW-1003">Cell membrane</keyword>
<feature type="transmembrane region" description="Helical" evidence="10">
    <location>
        <begin position="60"/>
        <end position="81"/>
    </location>
</feature>
<dbReference type="AlphaFoldDB" id="E1SVT0"/>
<evidence type="ECO:0000256" key="3">
    <source>
        <dbReference type="ARBA" id="ARBA00021114"/>
    </source>
</evidence>
<organism evidence="11 12">
    <name type="scientific">Ferrimonas balearica (strain DSM 9799 / CCM 4581 / KCTC 23876 / PAT)</name>
    <dbReference type="NCBI Taxonomy" id="550540"/>
    <lineage>
        <taxon>Bacteria</taxon>
        <taxon>Pseudomonadati</taxon>
        <taxon>Pseudomonadota</taxon>
        <taxon>Gammaproteobacteria</taxon>
        <taxon>Alteromonadales</taxon>
        <taxon>Ferrimonadaceae</taxon>
        <taxon>Ferrimonas</taxon>
    </lineage>
</organism>
<dbReference type="OrthoDB" id="9808638at2"/>
<evidence type="ECO:0000256" key="10">
    <source>
        <dbReference type="SAM" id="Phobius"/>
    </source>
</evidence>
<proteinExistence type="inferred from homology"/>
<dbReference type="PANTHER" id="PTHR30561">
    <property type="entry name" value="SMR FAMILY PROTON-DEPENDENT DRUG EFFLUX TRANSPORTER SUGE"/>
    <property type="match status" value="1"/>
</dbReference>
<dbReference type="InterPro" id="IPR037185">
    <property type="entry name" value="EmrE-like"/>
</dbReference>
<dbReference type="PANTHER" id="PTHR30561:SF6">
    <property type="entry name" value="SPERMIDINE EXPORT PROTEIN MDTI"/>
    <property type="match status" value="1"/>
</dbReference>
<comment type="subunit">
    <text evidence="2">Forms a complex with MdtJ.</text>
</comment>
<gene>
    <name evidence="11" type="ordered locus">Fbal_2208</name>
</gene>
<evidence type="ECO:0000256" key="8">
    <source>
        <dbReference type="ARBA" id="ARBA00023136"/>
    </source>
</evidence>
<comment type="subcellular location">
    <subcellularLocation>
        <location evidence="1">Cell inner membrane</location>
        <topology evidence="1">Multi-pass membrane protein</topology>
    </subcellularLocation>
    <subcellularLocation>
        <location evidence="9">Cell membrane</location>
        <topology evidence="9">Multi-pass membrane protein</topology>
    </subcellularLocation>
</comment>
<feature type="transmembrane region" description="Helical" evidence="10">
    <location>
        <begin position="34"/>
        <end position="53"/>
    </location>
</feature>
<dbReference type="GO" id="GO:0015199">
    <property type="term" value="F:amino-acid betaine transmembrane transporter activity"/>
    <property type="evidence" value="ECO:0007669"/>
    <property type="project" value="TreeGrafter"/>
</dbReference>
<keyword evidence="8 10" id="KW-0472">Membrane</keyword>
<evidence type="ECO:0000256" key="5">
    <source>
        <dbReference type="ARBA" id="ARBA00022519"/>
    </source>
</evidence>
<dbReference type="Gene3D" id="1.10.3730.20">
    <property type="match status" value="1"/>
</dbReference>
<evidence type="ECO:0000256" key="7">
    <source>
        <dbReference type="ARBA" id="ARBA00022989"/>
    </source>
</evidence>
<keyword evidence="12" id="KW-1185">Reference proteome</keyword>
<reference evidence="11 12" key="1">
    <citation type="journal article" date="2010" name="Stand. Genomic Sci.">
        <title>Complete genome sequence of Ferrimonas balearica type strain (PAT).</title>
        <authorList>
            <person name="Nolan M."/>
            <person name="Sikorski J."/>
            <person name="Davenport K."/>
            <person name="Lucas S."/>
            <person name="Glavina Del Rio T."/>
            <person name="Tice H."/>
            <person name="Cheng J."/>
            <person name="Goodwin L."/>
            <person name="Pitluck S."/>
            <person name="Liolios K."/>
            <person name="Ivanova N."/>
            <person name="Mavromatis K."/>
            <person name="Ovchinnikova G."/>
            <person name="Pati A."/>
            <person name="Chen A."/>
            <person name="Palaniappan K."/>
            <person name="Land M."/>
            <person name="Hauser L."/>
            <person name="Chang Y."/>
            <person name="Jeffries C."/>
            <person name="Tapia R."/>
            <person name="Brettin T."/>
            <person name="Detter J."/>
            <person name="Han C."/>
            <person name="Yasawong M."/>
            <person name="Rohde M."/>
            <person name="Tindall B."/>
            <person name="Goker M."/>
            <person name="Woyke T."/>
            <person name="Bristow J."/>
            <person name="Eisen J."/>
            <person name="Markowitz V."/>
            <person name="Hugenholtz P."/>
            <person name="Kyrpides N."/>
            <person name="Klenk H."/>
            <person name="Lapidus A."/>
        </authorList>
    </citation>
    <scope>NUCLEOTIDE SEQUENCE [LARGE SCALE GENOMIC DNA]</scope>
    <source>
        <strain evidence="12">DSM 9799 / CCM 4581 / KCTC 23876 / PAT</strain>
    </source>
</reference>
<dbReference type="STRING" id="550540.Fbal_2208"/>
<dbReference type="HOGENOM" id="CLU_133067_0_4_6"/>
<evidence type="ECO:0000256" key="1">
    <source>
        <dbReference type="ARBA" id="ARBA00004429"/>
    </source>
</evidence>
<dbReference type="GO" id="GO:0005886">
    <property type="term" value="C:plasma membrane"/>
    <property type="evidence" value="ECO:0007669"/>
    <property type="project" value="UniProtKB-SubCell"/>
</dbReference>
<dbReference type="GO" id="GO:0015220">
    <property type="term" value="F:choline transmembrane transporter activity"/>
    <property type="evidence" value="ECO:0007669"/>
    <property type="project" value="TreeGrafter"/>
</dbReference>
<dbReference type="InterPro" id="IPR000390">
    <property type="entry name" value="Small_drug/metabolite_transptr"/>
</dbReference>
<dbReference type="GO" id="GO:0015297">
    <property type="term" value="F:antiporter activity"/>
    <property type="evidence" value="ECO:0007669"/>
    <property type="project" value="TreeGrafter"/>
</dbReference>
<dbReference type="Pfam" id="PF00893">
    <property type="entry name" value="Multi_Drug_Res"/>
    <property type="match status" value="1"/>
</dbReference>
<evidence type="ECO:0000256" key="4">
    <source>
        <dbReference type="ARBA" id="ARBA00022475"/>
    </source>
</evidence>
<keyword evidence="6 9" id="KW-0812">Transmembrane</keyword>
<dbReference type="RefSeq" id="WP_013345717.1">
    <property type="nucleotide sequence ID" value="NC_014541.1"/>
</dbReference>
<sequence>MLNAYLGYVVMAAALDIGANLCAAKSKGFAHRGWAVATIVLILSAFTALAQAVKGMDLAVAYATWGALGIIGTALLGQALLGHRLKPIGWAGIAVMIVAVVLIKLG</sequence>
<dbReference type="Proteomes" id="UP000006683">
    <property type="component" value="Chromosome"/>
</dbReference>
<keyword evidence="5" id="KW-0997">Cell inner membrane</keyword>
<keyword evidence="7 10" id="KW-1133">Transmembrane helix</keyword>
<dbReference type="InterPro" id="IPR045324">
    <property type="entry name" value="Small_multidrug_res"/>
</dbReference>
<protein>
    <recommendedName>
        <fullName evidence="3">Spermidine export protein MdtI</fullName>
    </recommendedName>
</protein>
<dbReference type="GeneID" id="67182407"/>
<accession>E1SVT0</accession>
<dbReference type="KEGG" id="fbl:Fbal_2208"/>
<feature type="transmembrane region" description="Helical" evidence="10">
    <location>
        <begin position="87"/>
        <end position="105"/>
    </location>
</feature>
<dbReference type="GO" id="GO:1903711">
    <property type="term" value="P:spermidine transmembrane transport"/>
    <property type="evidence" value="ECO:0007669"/>
    <property type="project" value="TreeGrafter"/>
</dbReference>
<evidence type="ECO:0000256" key="9">
    <source>
        <dbReference type="RuleBase" id="RU003942"/>
    </source>
</evidence>